<dbReference type="SUPFAM" id="SSF64376">
    <property type="entry name" value="YlxR-like"/>
    <property type="match status" value="1"/>
</dbReference>
<organism evidence="3 4">
    <name type="scientific">Actinokineospora soli</name>
    <dbReference type="NCBI Taxonomy" id="1048753"/>
    <lineage>
        <taxon>Bacteria</taxon>
        <taxon>Bacillati</taxon>
        <taxon>Actinomycetota</taxon>
        <taxon>Actinomycetes</taxon>
        <taxon>Pseudonocardiales</taxon>
        <taxon>Pseudonocardiaceae</taxon>
        <taxon>Actinokineospora</taxon>
    </lineage>
</organism>
<feature type="region of interest" description="Disordered" evidence="1">
    <location>
        <begin position="43"/>
        <end position="108"/>
    </location>
</feature>
<dbReference type="EMBL" id="JBHTEY010000004">
    <property type="protein sequence ID" value="MFC7616866.1"/>
    <property type="molecule type" value="Genomic_DNA"/>
</dbReference>
<comment type="caution">
    <text evidence="3">The sequence shown here is derived from an EMBL/GenBank/DDBJ whole genome shotgun (WGS) entry which is preliminary data.</text>
</comment>
<reference evidence="4" key="1">
    <citation type="journal article" date="2019" name="Int. J. Syst. Evol. Microbiol.">
        <title>The Global Catalogue of Microorganisms (GCM) 10K type strain sequencing project: providing services to taxonomists for standard genome sequencing and annotation.</title>
        <authorList>
            <consortium name="The Broad Institute Genomics Platform"/>
            <consortium name="The Broad Institute Genome Sequencing Center for Infectious Disease"/>
            <person name="Wu L."/>
            <person name="Ma J."/>
        </authorList>
    </citation>
    <scope>NUCLEOTIDE SEQUENCE [LARGE SCALE GENOMIC DNA]</scope>
    <source>
        <strain evidence="4">JCM 17695</strain>
    </source>
</reference>
<feature type="domain" description="YlxR" evidence="2">
    <location>
        <begin position="19"/>
        <end position="64"/>
    </location>
</feature>
<gene>
    <name evidence="3" type="ORF">ACFQV2_28865</name>
</gene>
<dbReference type="Gene3D" id="3.30.1230.10">
    <property type="entry name" value="YlxR-like"/>
    <property type="match status" value="1"/>
</dbReference>
<sequence length="108" mass="11480">MVHRPEPVPARPGPALRVRTCVGCRARAADVELLRVVVVDGELIPDPRRRMPGRGRGCTPDPSVWPRPRSGGRSPGPCGSRGRCASTASGRRSTGSRTPAARDLPGPR</sequence>
<dbReference type="Pfam" id="PF04296">
    <property type="entry name" value="YlxR"/>
    <property type="match status" value="1"/>
</dbReference>
<accession>A0ABW2TVQ7</accession>
<evidence type="ECO:0000313" key="4">
    <source>
        <dbReference type="Proteomes" id="UP001596512"/>
    </source>
</evidence>
<dbReference type="InterPro" id="IPR035931">
    <property type="entry name" value="YlxR-like_sf"/>
</dbReference>
<name>A0ABW2TVQ7_9PSEU</name>
<keyword evidence="4" id="KW-1185">Reference proteome</keyword>
<protein>
    <submittedName>
        <fullName evidence="3">DUF448 domain-containing protein</fullName>
    </submittedName>
</protein>
<evidence type="ECO:0000259" key="2">
    <source>
        <dbReference type="Pfam" id="PF04296"/>
    </source>
</evidence>
<dbReference type="InterPro" id="IPR007393">
    <property type="entry name" value="YlxR_dom"/>
</dbReference>
<evidence type="ECO:0000313" key="3">
    <source>
        <dbReference type="EMBL" id="MFC7616866.1"/>
    </source>
</evidence>
<proteinExistence type="predicted"/>
<feature type="compositionally biased region" description="Low complexity" evidence="1">
    <location>
        <begin position="66"/>
        <end position="98"/>
    </location>
</feature>
<dbReference type="Proteomes" id="UP001596512">
    <property type="component" value="Unassembled WGS sequence"/>
</dbReference>
<evidence type="ECO:0000256" key="1">
    <source>
        <dbReference type="SAM" id="MobiDB-lite"/>
    </source>
</evidence>